<keyword evidence="4" id="KW-1003">Cell membrane</keyword>
<feature type="domain" description="Multidrug resistance protein MdtA-like beta-barrel" evidence="11">
    <location>
        <begin position="252"/>
        <end position="332"/>
    </location>
</feature>
<feature type="region of interest" description="Disordered" evidence="7">
    <location>
        <begin position="401"/>
        <end position="480"/>
    </location>
</feature>
<evidence type="ECO:0000256" key="8">
    <source>
        <dbReference type="SAM" id="Phobius"/>
    </source>
</evidence>
<dbReference type="NCBIfam" id="TIGR01730">
    <property type="entry name" value="RND_mfp"/>
    <property type="match status" value="1"/>
</dbReference>
<dbReference type="Proteomes" id="UP000737171">
    <property type="component" value="Unassembled WGS sequence"/>
</dbReference>
<comment type="similarity">
    <text evidence="2">Belongs to the membrane fusion protein (MFP) (TC 8.A.1) family.</text>
</comment>
<feature type="domain" description="Multidrug resistance protein MdtA-like alpha-helical hairpin" evidence="9">
    <location>
        <begin position="145"/>
        <end position="215"/>
    </location>
</feature>
<evidence type="ECO:0000259" key="10">
    <source>
        <dbReference type="Pfam" id="PF25917"/>
    </source>
</evidence>
<gene>
    <name evidence="13" type="ORF">HLB44_23810</name>
</gene>
<feature type="compositionally biased region" description="Gly residues" evidence="7">
    <location>
        <begin position="54"/>
        <end position="74"/>
    </location>
</feature>
<proteinExistence type="inferred from homology"/>
<dbReference type="InterPro" id="IPR058624">
    <property type="entry name" value="MdtA-like_HH"/>
</dbReference>
<name>A0ABX2EMX2_9BURK</name>
<keyword evidence="14" id="KW-1185">Reference proteome</keyword>
<feature type="compositionally biased region" description="Low complexity" evidence="7">
    <location>
        <begin position="444"/>
        <end position="465"/>
    </location>
</feature>
<evidence type="ECO:0000259" key="11">
    <source>
        <dbReference type="Pfam" id="PF25944"/>
    </source>
</evidence>
<evidence type="ECO:0000256" key="4">
    <source>
        <dbReference type="ARBA" id="ARBA00022475"/>
    </source>
</evidence>
<dbReference type="InterPro" id="IPR058627">
    <property type="entry name" value="MdtA-like_C"/>
</dbReference>
<dbReference type="Pfam" id="PF25876">
    <property type="entry name" value="HH_MFP_RND"/>
    <property type="match status" value="1"/>
</dbReference>
<feature type="domain" description="Multidrug resistance protein MdtA-like barrel-sandwich hybrid" evidence="10">
    <location>
        <begin position="106"/>
        <end position="248"/>
    </location>
</feature>
<evidence type="ECO:0000256" key="5">
    <source>
        <dbReference type="ARBA" id="ARBA00022519"/>
    </source>
</evidence>
<evidence type="ECO:0000313" key="13">
    <source>
        <dbReference type="EMBL" id="NRF70035.1"/>
    </source>
</evidence>
<sequence>MPEQQAPSSPVVPPTRPARRWLGTALALAGLLLLGGGAWYLTHRPPATDAAAAAGGGQPGGGGPGARGGGGGRGGGMASTVAIAVARRIDVPVYFNSLGTVTSAATVVVRPQVSGVLQQVLFTEGQMVTKGQLLAQIDPRPFEMTLMQASGARIRDEAQLQNAKLTLERYRTLLAQDSIARQDVDTQAALVKQLEGSVTADRAVEGTARLNLSYARIVAPVAGRVGLRAVDAGNIVSSSDANGIATITQVAPIDVQFSVPQDRVPELLQQMRAGLPARAFDRTRSTLLEEGRFAILDNQVDTTTGTVKAKARFLNREGLLFPNQFVNLQLQVRIIKDAVVVPVSAVRNGAAGDFVYVLNDDRTVSQRPVKRGEATPDQVVISSGLEGGERVVTEGADRLKDGARVQLGGDRASAPGRGASRPGGASRPDGASGPGGGRWREARAAGAAGASWPAGAASAAWPEGASRPRRSERRASAPDS</sequence>
<dbReference type="PANTHER" id="PTHR30469">
    <property type="entry name" value="MULTIDRUG RESISTANCE PROTEIN MDTA"/>
    <property type="match status" value="1"/>
</dbReference>
<organism evidence="13 14">
    <name type="scientific">Pseudaquabacterium terrae</name>
    <dbReference type="NCBI Taxonomy" id="2732868"/>
    <lineage>
        <taxon>Bacteria</taxon>
        <taxon>Pseudomonadati</taxon>
        <taxon>Pseudomonadota</taxon>
        <taxon>Betaproteobacteria</taxon>
        <taxon>Burkholderiales</taxon>
        <taxon>Sphaerotilaceae</taxon>
        <taxon>Pseudaquabacterium</taxon>
    </lineage>
</organism>
<comment type="caution">
    <text evidence="13">The sequence shown here is derived from an EMBL/GenBank/DDBJ whole genome shotgun (WGS) entry which is preliminary data.</text>
</comment>
<reference evidence="13 14" key="1">
    <citation type="submission" date="2020-05" db="EMBL/GenBank/DDBJ databases">
        <title>Aquincola sp. isolate from soil.</title>
        <authorList>
            <person name="Han J."/>
            <person name="Kim D.-U."/>
        </authorList>
    </citation>
    <scope>NUCLEOTIDE SEQUENCE [LARGE SCALE GENOMIC DNA]</scope>
    <source>
        <strain evidence="13 14">S2</strain>
    </source>
</reference>
<feature type="domain" description="Multidrug resistance protein MdtA-like C-terminal permuted SH3" evidence="12">
    <location>
        <begin position="337"/>
        <end position="398"/>
    </location>
</feature>
<dbReference type="PANTHER" id="PTHR30469:SF12">
    <property type="entry name" value="MULTIDRUG RESISTANCE PROTEIN MDTA"/>
    <property type="match status" value="1"/>
</dbReference>
<dbReference type="SUPFAM" id="SSF111369">
    <property type="entry name" value="HlyD-like secretion proteins"/>
    <property type="match status" value="1"/>
</dbReference>
<protein>
    <submittedName>
        <fullName evidence="13">Efflux RND transporter periplasmic adaptor subunit</fullName>
    </submittedName>
</protein>
<dbReference type="Gene3D" id="2.40.420.20">
    <property type="match status" value="1"/>
</dbReference>
<keyword evidence="3" id="KW-0813">Transport</keyword>
<comment type="subcellular location">
    <subcellularLocation>
        <location evidence="1">Cell membrane</location>
    </subcellularLocation>
</comment>
<keyword evidence="6 8" id="KW-0472">Membrane</keyword>
<accession>A0ABX2EMX2</accession>
<evidence type="ECO:0000256" key="3">
    <source>
        <dbReference type="ARBA" id="ARBA00022448"/>
    </source>
</evidence>
<evidence type="ECO:0000259" key="9">
    <source>
        <dbReference type="Pfam" id="PF25876"/>
    </source>
</evidence>
<dbReference type="InterPro" id="IPR006143">
    <property type="entry name" value="RND_pump_MFP"/>
</dbReference>
<dbReference type="InterPro" id="IPR058625">
    <property type="entry name" value="MdtA-like_BSH"/>
</dbReference>
<evidence type="ECO:0000256" key="1">
    <source>
        <dbReference type="ARBA" id="ARBA00004236"/>
    </source>
</evidence>
<dbReference type="EMBL" id="JABRWJ010000007">
    <property type="protein sequence ID" value="NRF70035.1"/>
    <property type="molecule type" value="Genomic_DNA"/>
</dbReference>
<dbReference type="Pfam" id="PF25917">
    <property type="entry name" value="BSH_RND"/>
    <property type="match status" value="1"/>
</dbReference>
<keyword evidence="8" id="KW-1133">Transmembrane helix</keyword>
<dbReference type="Gene3D" id="2.40.30.170">
    <property type="match status" value="1"/>
</dbReference>
<evidence type="ECO:0000256" key="7">
    <source>
        <dbReference type="SAM" id="MobiDB-lite"/>
    </source>
</evidence>
<feature type="region of interest" description="Disordered" evidence="7">
    <location>
        <begin position="50"/>
        <end position="74"/>
    </location>
</feature>
<evidence type="ECO:0000256" key="2">
    <source>
        <dbReference type="ARBA" id="ARBA00009477"/>
    </source>
</evidence>
<evidence type="ECO:0000259" key="12">
    <source>
        <dbReference type="Pfam" id="PF25967"/>
    </source>
</evidence>
<dbReference type="Pfam" id="PF25967">
    <property type="entry name" value="RND-MFP_C"/>
    <property type="match status" value="1"/>
</dbReference>
<dbReference type="Pfam" id="PF25944">
    <property type="entry name" value="Beta-barrel_RND"/>
    <property type="match status" value="1"/>
</dbReference>
<evidence type="ECO:0000256" key="6">
    <source>
        <dbReference type="ARBA" id="ARBA00023136"/>
    </source>
</evidence>
<keyword evidence="8" id="KW-0812">Transmembrane</keyword>
<dbReference type="InterPro" id="IPR058626">
    <property type="entry name" value="MdtA-like_b-barrel"/>
</dbReference>
<evidence type="ECO:0000313" key="14">
    <source>
        <dbReference type="Proteomes" id="UP000737171"/>
    </source>
</evidence>
<feature type="compositionally biased region" description="Low complexity" evidence="7">
    <location>
        <begin position="411"/>
        <end position="428"/>
    </location>
</feature>
<dbReference type="Gene3D" id="2.40.50.100">
    <property type="match status" value="1"/>
</dbReference>
<feature type="transmembrane region" description="Helical" evidence="8">
    <location>
        <begin position="21"/>
        <end position="41"/>
    </location>
</feature>
<keyword evidence="5" id="KW-0997">Cell inner membrane</keyword>
<dbReference type="Gene3D" id="1.10.287.470">
    <property type="entry name" value="Helix hairpin bin"/>
    <property type="match status" value="1"/>
</dbReference>
<dbReference type="RefSeq" id="WP_173128109.1">
    <property type="nucleotide sequence ID" value="NZ_JABRWJ010000007.1"/>
</dbReference>